<dbReference type="AlphaFoldDB" id="A0A1G7PEC8"/>
<evidence type="ECO:0000313" key="2">
    <source>
        <dbReference type="Proteomes" id="UP000199706"/>
    </source>
</evidence>
<dbReference type="EMBL" id="FNCJ01000001">
    <property type="protein sequence ID" value="SDF84605.1"/>
    <property type="molecule type" value="Genomic_DNA"/>
</dbReference>
<organism evidence="1 2">
    <name type="scientific">Paraburkholderia phenazinium</name>
    <dbReference type="NCBI Taxonomy" id="60549"/>
    <lineage>
        <taxon>Bacteria</taxon>
        <taxon>Pseudomonadati</taxon>
        <taxon>Pseudomonadota</taxon>
        <taxon>Betaproteobacteria</taxon>
        <taxon>Burkholderiales</taxon>
        <taxon>Burkholderiaceae</taxon>
        <taxon>Paraburkholderia</taxon>
    </lineage>
</organism>
<evidence type="ECO:0000313" key="1">
    <source>
        <dbReference type="EMBL" id="SDF84605.1"/>
    </source>
</evidence>
<name>A0A1G7PEC8_9BURK</name>
<proteinExistence type="predicted"/>
<reference evidence="1 2" key="1">
    <citation type="submission" date="2016-10" db="EMBL/GenBank/DDBJ databases">
        <authorList>
            <person name="de Groot N.N."/>
        </authorList>
    </citation>
    <scope>NUCLEOTIDE SEQUENCE [LARGE SCALE GENOMIC DNA]</scope>
    <source>
        <strain evidence="1 2">LMG 2247</strain>
    </source>
</reference>
<sequence>MVLWSCVTVGPTAGNAPQLRCVRNVFGEAALFIITSTGTIVRQPAMGERGNIMQVGSIVRSVHIAVPQGARGIVMRILGDMAMVAWYAGEPGTSLHLNTEPFFLEDLIDTGELVRPASAQMH</sequence>
<protein>
    <submittedName>
        <fullName evidence="1">Uncharacterized protein</fullName>
    </submittedName>
</protein>
<dbReference type="Proteomes" id="UP000199706">
    <property type="component" value="Unassembled WGS sequence"/>
</dbReference>
<gene>
    <name evidence="1" type="ORF">SAMN05216466_101260</name>
</gene>
<accession>A0A1G7PEC8</accession>